<dbReference type="Proteomes" id="UP000594638">
    <property type="component" value="Unassembled WGS sequence"/>
</dbReference>
<evidence type="ECO:0000313" key="1">
    <source>
        <dbReference type="EMBL" id="CAA3017581.1"/>
    </source>
</evidence>
<reference evidence="1 2" key="1">
    <citation type="submission" date="2019-12" db="EMBL/GenBank/DDBJ databases">
        <authorList>
            <person name="Alioto T."/>
            <person name="Alioto T."/>
            <person name="Gomez Garrido J."/>
        </authorList>
    </citation>
    <scope>NUCLEOTIDE SEQUENCE [LARGE SCALE GENOMIC DNA]</scope>
</reference>
<accession>A0A8S0UIX2</accession>
<gene>
    <name evidence="1" type="ORF">OLEA9_A097174</name>
</gene>
<dbReference type="Gramene" id="OE9A097174T1">
    <property type="protein sequence ID" value="OE9A097174C1"/>
    <property type="gene ID" value="OE9A097174"/>
</dbReference>
<name>A0A8S0UIX2_OLEEU</name>
<evidence type="ECO:0000313" key="2">
    <source>
        <dbReference type="Proteomes" id="UP000594638"/>
    </source>
</evidence>
<dbReference type="EMBL" id="CACTIH010007716">
    <property type="protein sequence ID" value="CAA3017581.1"/>
    <property type="molecule type" value="Genomic_DNA"/>
</dbReference>
<keyword evidence="2" id="KW-1185">Reference proteome</keyword>
<proteinExistence type="predicted"/>
<protein>
    <submittedName>
        <fullName evidence="1">Uncharacterized protein</fullName>
    </submittedName>
</protein>
<comment type="caution">
    <text evidence="1">The sequence shown here is derived from an EMBL/GenBank/DDBJ whole genome shotgun (WGS) entry which is preliminary data.</text>
</comment>
<sequence>MEGTIEVSDDDFDFIDSENQLEDEDDTLYDKNVTEGIEVGFEGQREVQDKQDLDNNTKVDNLKYPSKDELLLVCSSDDECVYCFPEFCAETDRRNPYFEVGQIFCSAVEFRETVKKYGAMNGYNVKFQVNEERRV</sequence>
<dbReference type="AlphaFoldDB" id="A0A8S0UIX2"/>
<dbReference type="OrthoDB" id="1732944at2759"/>
<organism evidence="1 2">
    <name type="scientific">Olea europaea subsp. europaea</name>
    <dbReference type="NCBI Taxonomy" id="158383"/>
    <lineage>
        <taxon>Eukaryota</taxon>
        <taxon>Viridiplantae</taxon>
        <taxon>Streptophyta</taxon>
        <taxon>Embryophyta</taxon>
        <taxon>Tracheophyta</taxon>
        <taxon>Spermatophyta</taxon>
        <taxon>Magnoliopsida</taxon>
        <taxon>eudicotyledons</taxon>
        <taxon>Gunneridae</taxon>
        <taxon>Pentapetalae</taxon>
        <taxon>asterids</taxon>
        <taxon>lamiids</taxon>
        <taxon>Lamiales</taxon>
        <taxon>Oleaceae</taxon>
        <taxon>Oleeae</taxon>
        <taxon>Olea</taxon>
    </lineage>
</organism>